<accession>A0A917SFB4</accession>
<dbReference type="EMBL" id="BMMZ01000013">
    <property type="protein sequence ID" value="GGL78574.1"/>
    <property type="molecule type" value="Genomic_DNA"/>
</dbReference>
<gene>
    <name evidence="1" type="ORF">GCM10011575_41170</name>
</gene>
<evidence type="ECO:0000313" key="1">
    <source>
        <dbReference type="EMBL" id="GGL78574.1"/>
    </source>
</evidence>
<dbReference type="SUPFAM" id="SSF55729">
    <property type="entry name" value="Acyl-CoA N-acyltransferases (Nat)"/>
    <property type="match status" value="1"/>
</dbReference>
<dbReference type="InterPro" id="IPR016181">
    <property type="entry name" value="Acyl_CoA_acyltransferase"/>
</dbReference>
<sequence>MNIPSAQQLAEYSLAQQHPATARWTPRNLRLRLLAREHELDVRMATDLEFAAMRRERFGPELPTEYFLNTWEPLGDDLSAMLSARWKGGDPGRSFVDASALSREITGDSDVELLRHAAVQRFGSIRPHYVRWWSRHPAGHYPQTRQDKRFLAAPIRDLVDADVPAALGLRVTQDLDHYDDACAAYAAVDHAHPEHPGQAAIESAEDLDELRRVGTLYDVLLDGRWSGYVGAERGHKLGLDGYKVAELILTEAARGRGLGRCLTTLLAEALVTRGPSGHDVIIGTIHYDNLGARRAAELAGRRDIGGWVCAALI</sequence>
<organism evidence="1 2">
    <name type="scientific">Microlunatus endophyticus</name>
    <dbReference type="NCBI Taxonomy" id="1716077"/>
    <lineage>
        <taxon>Bacteria</taxon>
        <taxon>Bacillati</taxon>
        <taxon>Actinomycetota</taxon>
        <taxon>Actinomycetes</taxon>
        <taxon>Propionibacteriales</taxon>
        <taxon>Propionibacteriaceae</taxon>
        <taxon>Microlunatus</taxon>
    </lineage>
</organism>
<dbReference type="Proteomes" id="UP000613840">
    <property type="component" value="Unassembled WGS sequence"/>
</dbReference>
<protein>
    <submittedName>
        <fullName evidence="1">Uncharacterized protein</fullName>
    </submittedName>
</protein>
<name>A0A917SFB4_9ACTN</name>
<dbReference type="RefSeq" id="WP_229670410.1">
    <property type="nucleotide sequence ID" value="NZ_BMMZ01000013.1"/>
</dbReference>
<dbReference type="Gene3D" id="3.40.630.30">
    <property type="match status" value="1"/>
</dbReference>
<proteinExistence type="predicted"/>
<reference evidence="1" key="2">
    <citation type="submission" date="2020-09" db="EMBL/GenBank/DDBJ databases">
        <authorList>
            <person name="Sun Q."/>
            <person name="Zhou Y."/>
        </authorList>
    </citation>
    <scope>NUCLEOTIDE SEQUENCE</scope>
    <source>
        <strain evidence="1">CGMCC 4.7306</strain>
    </source>
</reference>
<keyword evidence="2" id="KW-1185">Reference proteome</keyword>
<reference evidence="1" key="1">
    <citation type="journal article" date="2014" name="Int. J. Syst. Evol. Microbiol.">
        <title>Complete genome sequence of Corynebacterium casei LMG S-19264T (=DSM 44701T), isolated from a smear-ripened cheese.</title>
        <authorList>
            <consortium name="US DOE Joint Genome Institute (JGI-PGF)"/>
            <person name="Walter F."/>
            <person name="Albersmeier A."/>
            <person name="Kalinowski J."/>
            <person name="Ruckert C."/>
        </authorList>
    </citation>
    <scope>NUCLEOTIDE SEQUENCE</scope>
    <source>
        <strain evidence="1">CGMCC 4.7306</strain>
    </source>
</reference>
<comment type="caution">
    <text evidence="1">The sequence shown here is derived from an EMBL/GenBank/DDBJ whole genome shotgun (WGS) entry which is preliminary data.</text>
</comment>
<evidence type="ECO:0000313" key="2">
    <source>
        <dbReference type="Proteomes" id="UP000613840"/>
    </source>
</evidence>
<dbReference type="AlphaFoldDB" id="A0A917SFB4"/>